<gene>
    <name evidence="2" type="ORF">NDK43_20420</name>
</gene>
<dbReference type="Pfam" id="PF00561">
    <property type="entry name" value="Abhydrolase_1"/>
    <property type="match status" value="1"/>
</dbReference>
<keyword evidence="3" id="KW-1185">Reference proteome</keyword>
<accession>A0ABT0WDF1</accession>
<dbReference type="EMBL" id="JAMQCR010000002">
    <property type="protein sequence ID" value="MCM2534283.1"/>
    <property type="molecule type" value="Genomic_DNA"/>
</dbReference>
<dbReference type="SUPFAM" id="SSF53474">
    <property type="entry name" value="alpha/beta-Hydrolases"/>
    <property type="match status" value="1"/>
</dbReference>
<name>A0ABT0WDF1_9BACI</name>
<dbReference type="InterPro" id="IPR000073">
    <property type="entry name" value="AB_hydrolase_1"/>
</dbReference>
<dbReference type="PANTHER" id="PTHR36837:SF2">
    <property type="entry name" value="POLY(3-HYDROXYALKANOATE) POLYMERASE SUBUNIT PHAC"/>
    <property type="match status" value="1"/>
</dbReference>
<evidence type="ECO:0000313" key="3">
    <source>
        <dbReference type="Proteomes" id="UP001523262"/>
    </source>
</evidence>
<dbReference type="Proteomes" id="UP001523262">
    <property type="component" value="Unassembled WGS sequence"/>
</dbReference>
<dbReference type="InterPro" id="IPR051321">
    <property type="entry name" value="PHA/PHB_synthase"/>
</dbReference>
<keyword evidence="2" id="KW-0378">Hydrolase</keyword>
<organism evidence="2 3">
    <name type="scientific">Neobacillus pocheonensis</name>
    <dbReference type="NCBI Taxonomy" id="363869"/>
    <lineage>
        <taxon>Bacteria</taxon>
        <taxon>Bacillati</taxon>
        <taxon>Bacillota</taxon>
        <taxon>Bacilli</taxon>
        <taxon>Bacillales</taxon>
        <taxon>Bacillaceae</taxon>
        <taxon>Neobacillus</taxon>
    </lineage>
</organism>
<protein>
    <submittedName>
        <fullName evidence="2">Alpha/beta fold hydrolase</fullName>
    </submittedName>
</protein>
<reference evidence="2 3" key="1">
    <citation type="submission" date="2022-06" db="EMBL/GenBank/DDBJ databases">
        <authorList>
            <person name="Jeon C.O."/>
        </authorList>
    </citation>
    <scope>NUCLEOTIDE SEQUENCE [LARGE SCALE GENOMIC DNA]</scope>
    <source>
        <strain evidence="2 3">KCTC 13943</strain>
    </source>
</reference>
<dbReference type="Gene3D" id="3.40.50.1820">
    <property type="entry name" value="alpha/beta hydrolase"/>
    <property type="match status" value="1"/>
</dbReference>
<sequence length="187" mass="21344">MVTETFNKKILPTLDFDKEIKRWSEVVNVMNKPKPGTFSTSKQAVWKKNKATLWHFPAVEKKYEIPIFVVFSIQNRPYILDMAPGSSVIESLVNSGYDVYLLDWGKQGYEDKDINIEDYIDDYIKKGVQRALRHSGAQEISLLGYCFGGVLAAMYTAIAEEPIKNLVVAAIPIDWSINIFPDKWMEG</sequence>
<feature type="domain" description="AB hydrolase-1" evidence="1">
    <location>
        <begin position="88"/>
        <end position="175"/>
    </location>
</feature>
<evidence type="ECO:0000259" key="1">
    <source>
        <dbReference type="Pfam" id="PF00561"/>
    </source>
</evidence>
<evidence type="ECO:0000313" key="2">
    <source>
        <dbReference type="EMBL" id="MCM2534283.1"/>
    </source>
</evidence>
<proteinExistence type="predicted"/>
<dbReference type="PANTHER" id="PTHR36837">
    <property type="entry name" value="POLY(3-HYDROXYALKANOATE) POLYMERASE SUBUNIT PHAC"/>
    <property type="match status" value="1"/>
</dbReference>
<dbReference type="GO" id="GO:0016787">
    <property type="term" value="F:hydrolase activity"/>
    <property type="evidence" value="ECO:0007669"/>
    <property type="project" value="UniProtKB-KW"/>
</dbReference>
<dbReference type="InterPro" id="IPR029058">
    <property type="entry name" value="AB_hydrolase_fold"/>
</dbReference>
<comment type="caution">
    <text evidence="2">The sequence shown here is derived from an EMBL/GenBank/DDBJ whole genome shotgun (WGS) entry which is preliminary data.</text>
</comment>